<dbReference type="EMBL" id="MDYQ01000086">
    <property type="protein sequence ID" value="PRP83270.1"/>
    <property type="molecule type" value="Genomic_DNA"/>
</dbReference>
<sequence>MLHIKLNLTGTDVQHGVRFECGGGISWDLDVEITRKGVEVNSPGLPEDEQSVLLMARPAARTVHRKSSRPTCHPMEWRLQRLPKQEWYLSIPSSGYSDIHLTGGHSLTQIPIPVPKMKIYPPTLKPIRNSRLKSTFQDLRSSTTTEDCHPSEPEGFISQSTLGFERDNTLIEELHELYSSKHKNMLDEARQYLFPIDNWSTLEGSQTVEDILEAPQLNYNLFRWTNAADSV</sequence>
<comment type="caution">
    <text evidence="1">The sequence shown here is derived from an EMBL/GenBank/DDBJ whole genome shotgun (WGS) entry which is preliminary data.</text>
</comment>
<keyword evidence="2" id="KW-1185">Reference proteome</keyword>
<accession>A0A2P6NH38</accession>
<proteinExistence type="predicted"/>
<evidence type="ECO:0000313" key="2">
    <source>
        <dbReference type="Proteomes" id="UP000241769"/>
    </source>
</evidence>
<organism evidence="1 2">
    <name type="scientific">Planoprotostelium fungivorum</name>
    <dbReference type="NCBI Taxonomy" id="1890364"/>
    <lineage>
        <taxon>Eukaryota</taxon>
        <taxon>Amoebozoa</taxon>
        <taxon>Evosea</taxon>
        <taxon>Variosea</taxon>
        <taxon>Cavosteliida</taxon>
        <taxon>Cavosteliaceae</taxon>
        <taxon>Planoprotostelium</taxon>
    </lineage>
</organism>
<dbReference type="Proteomes" id="UP000241769">
    <property type="component" value="Unassembled WGS sequence"/>
</dbReference>
<name>A0A2P6NH38_9EUKA</name>
<gene>
    <name evidence="1" type="ORF">PROFUN_09482</name>
</gene>
<protein>
    <submittedName>
        <fullName evidence="1">Uncharacterized protein</fullName>
    </submittedName>
</protein>
<evidence type="ECO:0000313" key="1">
    <source>
        <dbReference type="EMBL" id="PRP83270.1"/>
    </source>
</evidence>
<dbReference type="InParanoid" id="A0A2P6NH38"/>
<reference evidence="1 2" key="1">
    <citation type="journal article" date="2018" name="Genome Biol. Evol.">
        <title>Multiple Roots of Fruiting Body Formation in Amoebozoa.</title>
        <authorList>
            <person name="Hillmann F."/>
            <person name="Forbes G."/>
            <person name="Novohradska S."/>
            <person name="Ferling I."/>
            <person name="Riege K."/>
            <person name="Groth M."/>
            <person name="Westermann M."/>
            <person name="Marz M."/>
            <person name="Spaller T."/>
            <person name="Winckler T."/>
            <person name="Schaap P."/>
            <person name="Glockner G."/>
        </authorList>
    </citation>
    <scope>NUCLEOTIDE SEQUENCE [LARGE SCALE GENOMIC DNA]</scope>
    <source>
        <strain evidence="1 2">Jena</strain>
    </source>
</reference>
<dbReference type="AlphaFoldDB" id="A0A2P6NH38"/>